<name>A0ABU8IL32_9BURK</name>
<keyword evidence="2" id="KW-1185">Reference proteome</keyword>
<proteinExistence type="predicted"/>
<dbReference type="RefSeq" id="WP_336596740.1">
    <property type="nucleotide sequence ID" value="NZ_JACFYJ010000003.1"/>
</dbReference>
<evidence type="ECO:0000313" key="1">
    <source>
        <dbReference type="EMBL" id="MEI5996304.1"/>
    </source>
</evidence>
<comment type="caution">
    <text evidence="1">The sequence shown here is derived from an EMBL/GenBank/DDBJ whole genome shotgun (WGS) entry which is preliminary data.</text>
</comment>
<gene>
    <name evidence="1" type="ORF">H3V53_03500</name>
</gene>
<reference evidence="1 2" key="1">
    <citation type="journal article" date="2022" name="Arch. Microbiol.">
        <title>Paraburkholderia bengalensis sp. nov. isolated from roots of Oryza sativa, IR64.</title>
        <authorList>
            <person name="Nag P."/>
            <person name="Mondal N."/>
            <person name="Sarkar J."/>
            <person name="Das S."/>
        </authorList>
    </citation>
    <scope>NUCLEOTIDE SEQUENCE [LARGE SCALE GENOMIC DNA]</scope>
    <source>
        <strain evidence="1 2">IR64_4_BI</strain>
    </source>
</reference>
<accession>A0ABU8IL32</accession>
<organism evidence="1 2">
    <name type="scientific">Paraburkholderia bengalensis</name>
    <dbReference type="NCBI Taxonomy" id="2747562"/>
    <lineage>
        <taxon>Bacteria</taxon>
        <taxon>Pseudomonadati</taxon>
        <taxon>Pseudomonadota</taxon>
        <taxon>Betaproteobacteria</taxon>
        <taxon>Burkholderiales</taxon>
        <taxon>Burkholderiaceae</taxon>
        <taxon>Paraburkholderia</taxon>
    </lineage>
</organism>
<dbReference type="EMBL" id="JACFYJ010000003">
    <property type="protein sequence ID" value="MEI5996304.1"/>
    <property type="molecule type" value="Genomic_DNA"/>
</dbReference>
<dbReference type="Proteomes" id="UP001386437">
    <property type="component" value="Unassembled WGS sequence"/>
</dbReference>
<evidence type="ECO:0000313" key="2">
    <source>
        <dbReference type="Proteomes" id="UP001386437"/>
    </source>
</evidence>
<sequence>MVEGELLPIGLDSGTTKIFSSVCENFATSDGRVGAALGALVARWNEEANGGDHKAIPECLRFGHWPQDKNRWRDPKPDHHPRHVYPILSEANGLRIGQNLRVNWVCRFLATAANGTGFTVFKCAAKRVRPLEAALFMVGYAVR</sequence>
<protein>
    <submittedName>
        <fullName evidence="1">Uncharacterized protein</fullName>
    </submittedName>
</protein>